<organism evidence="2 3">
    <name type="scientific">Patagioenas fasciata monilis</name>
    <dbReference type="NCBI Taxonomy" id="372326"/>
    <lineage>
        <taxon>Eukaryota</taxon>
        <taxon>Metazoa</taxon>
        <taxon>Chordata</taxon>
        <taxon>Craniata</taxon>
        <taxon>Vertebrata</taxon>
        <taxon>Euteleostomi</taxon>
        <taxon>Archelosauria</taxon>
        <taxon>Archosauria</taxon>
        <taxon>Dinosauria</taxon>
        <taxon>Saurischia</taxon>
        <taxon>Theropoda</taxon>
        <taxon>Coelurosauria</taxon>
        <taxon>Aves</taxon>
        <taxon>Neognathae</taxon>
        <taxon>Neoaves</taxon>
        <taxon>Columbimorphae</taxon>
        <taxon>Columbiformes</taxon>
        <taxon>Columbidae</taxon>
        <taxon>Patagioenas</taxon>
    </lineage>
</organism>
<dbReference type="OrthoDB" id="1884734at2759"/>
<dbReference type="AlphaFoldDB" id="A0A1V4K790"/>
<dbReference type="EMBL" id="LSYS01004241">
    <property type="protein sequence ID" value="OPJ80316.1"/>
    <property type="molecule type" value="Genomic_DNA"/>
</dbReference>
<evidence type="ECO:0000259" key="1">
    <source>
        <dbReference type="Pfam" id="PF23227"/>
    </source>
</evidence>
<proteinExistence type="predicted"/>
<reference evidence="2 3" key="1">
    <citation type="submission" date="2016-02" db="EMBL/GenBank/DDBJ databases">
        <title>Band-tailed pigeon sequencing and assembly.</title>
        <authorList>
            <person name="Soares A.E."/>
            <person name="Novak B.J."/>
            <person name="Rice E.S."/>
            <person name="O'Connell B."/>
            <person name="Chang D."/>
            <person name="Weber S."/>
            <person name="Shapiro B."/>
        </authorList>
    </citation>
    <scope>NUCLEOTIDE SEQUENCE [LARGE SCALE GENOMIC DNA]</scope>
    <source>
        <strain evidence="2">BTP2013</strain>
        <tissue evidence="2">Blood</tissue>
    </source>
</reference>
<dbReference type="InterPro" id="IPR055406">
    <property type="entry name" value="HEAT_Maestro"/>
</dbReference>
<keyword evidence="3" id="KW-1185">Reference proteome</keyword>
<protein>
    <recommendedName>
        <fullName evidence="1">Maestro/Maestro-like HEAT-repeats domain-containing protein</fullName>
    </recommendedName>
</protein>
<dbReference type="GO" id="GO:0005737">
    <property type="term" value="C:cytoplasm"/>
    <property type="evidence" value="ECO:0007669"/>
    <property type="project" value="TreeGrafter"/>
</dbReference>
<comment type="caution">
    <text evidence="2">The sequence shown here is derived from an EMBL/GenBank/DDBJ whole genome shotgun (WGS) entry which is preliminary data.</text>
</comment>
<dbReference type="Pfam" id="PF23227">
    <property type="entry name" value="HEAT_MROH2B_C"/>
    <property type="match status" value="1"/>
</dbReference>
<accession>A0A1V4K790</accession>
<evidence type="ECO:0000313" key="3">
    <source>
        <dbReference type="Proteomes" id="UP000190648"/>
    </source>
</evidence>
<sequence>MVRKHGAKLLASMVNGLDDKDDPHNLVALEAMSSLSKLLGHVEERDLRSMLLHIAIRIRPFFDSVRLAWG</sequence>
<name>A0A1V4K790_PATFA</name>
<dbReference type="InterPro" id="IPR045206">
    <property type="entry name" value="Maestro_heat-like_prot"/>
</dbReference>
<dbReference type="PANTHER" id="PTHR23120">
    <property type="entry name" value="MAESTRO-RELATED HEAT DOMAIN-CONTAINING"/>
    <property type="match status" value="1"/>
</dbReference>
<dbReference type="Proteomes" id="UP000190648">
    <property type="component" value="Unassembled WGS sequence"/>
</dbReference>
<dbReference type="PANTHER" id="PTHR23120:SF44">
    <property type="entry name" value="MAESTRO HEAT-LIKE REPEAT-CONTAINING PROTEIN FAMILY MEMBER 1"/>
    <property type="match status" value="1"/>
</dbReference>
<evidence type="ECO:0000313" key="2">
    <source>
        <dbReference type="EMBL" id="OPJ80316.1"/>
    </source>
</evidence>
<feature type="domain" description="Maestro/Maestro-like HEAT-repeats" evidence="1">
    <location>
        <begin position="2"/>
        <end position="65"/>
    </location>
</feature>
<gene>
    <name evidence="2" type="ORF">AV530_002950</name>
</gene>